<dbReference type="Pfam" id="PF20029">
    <property type="entry name" value="DUF6436"/>
    <property type="match status" value="1"/>
</dbReference>
<dbReference type="SUPFAM" id="SSF52833">
    <property type="entry name" value="Thioredoxin-like"/>
    <property type="match status" value="1"/>
</dbReference>
<name>A0A1Y5HMY5_OLEAN</name>
<evidence type="ECO:0000256" key="1">
    <source>
        <dbReference type="SAM" id="Phobius"/>
    </source>
</evidence>
<reference evidence="4" key="1">
    <citation type="journal article" date="2017" name="Proc. Natl. Acad. Sci. U.S.A.">
        <title>Simulation of Deepwater Horizon oil plume reveals substrate specialization within a complex community of hydrocarbon degraders.</title>
        <authorList>
            <person name="Hu P."/>
            <person name="Dubinsky E.A."/>
            <person name="Probst A.J."/>
            <person name="Wang J."/>
            <person name="Sieber C.M.K."/>
            <person name="Tom L.M."/>
            <person name="Gardinali P."/>
            <person name="Banfield J.F."/>
            <person name="Atlas R.M."/>
            <person name="Andersen G.L."/>
        </authorList>
    </citation>
    <scope>NUCLEOTIDE SEQUENCE [LARGE SCALE GENOMIC DNA]</scope>
</reference>
<feature type="domain" description="DUF6436" evidence="2">
    <location>
        <begin position="66"/>
        <end position="208"/>
    </location>
</feature>
<keyword evidence="1" id="KW-0812">Transmembrane</keyword>
<gene>
    <name evidence="3" type="ORF">A9R00_10300</name>
</gene>
<keyword evidence="1" id="KW-1133">Transmembrane helix</keyword>
<evidence type="ECO:0000313" key="4">
    <source>
        <dbReference type="Proteomes" id="UP000227088"/>
    </source>
</evidence>
<keyword evidence="1" id="KW-0472">Membrane</keyword>
<organism evidence="3 4">
    <name type="scientific">Oleispira antarctica</name>
    <dbReference type="NCBI Taxonomy" id="188908"/>
    <lineage>
        <taxon>Bacteria</taxon>
        <taxon>Pseudomonadati</taxon>
        <taxon>Pseudomonadota</taxon>
        <taxon>Gammaproteobacteria</taxon>
        <taxon>Oceanospirillales</taxon>
        <taxon>Oceanospirillaceae</taxon>
        <taxon>Oleispira</taxon>
    </lineage>
</organism>
<proteinExistence type="predicted"/>
<accession>A0A1Y5HMY5</accession>
<feature type="transmembrane region" description="Helical" evidence="1">
    <location>
        <begin position="12"/>
        <end position="31"/>
    </location>
</feature>
<evidence type="ECO:0000259" key="2">
    <source>
        <dbReference type="Pfam" id="PF20029"/>
    </source>
</evidence>
<dbReference type="InterPro" id="IPR045494">
    <property type="entry name" value="DUF6436"/>
</dbReference>
<evidence type="ECO:0000313" key="3">
    <source>
        <dbReference type="EMBL" id="OUS38671.1"/>
    </source>
</evidence>
<dbReference type="InterPro" id="IPR036249">
    <property type="entry name" value="Thioredoxin-like_sf"/>
</dbReference>
<dbReference type="EMBL" id="MABE01000598">
    <property type="protein sequence ID" value="OUS38671.1"/>
    <property type="molecule type" value="Genomic_DNA"/>
</dbReference>
<protein>
    <recommendedName>
        <fullName evidence="2">DUF6436 domain-containing protein</fullName>
    </recommendedName>
</protein>
<sequence length="209" mass="24023">MQQNDKPMANWLIITLFSFWIIITALGLWWFQQAKLKSFIDFDDDPRFYQPAQISQVLQPYFYQLEPALAGQQTLFHFWRSDCICNRISQRHFSRLINDFNPQQLRIVIIAHPDTPQQDINELQQLNGNRLQVIRALPELKTLPSSPALAIVGEQQQLGYFGPYGFGAFCTSNEDGFLSSLVNQLASGQQEESPTFINVIGEGCFCSWQ</sequence>
<dbReference type="Proteomes" id="UP000227088">
    <property type="component" value="Unassembled WGS sequence"/>
</dbReference>
<dbReference type="AlphaFoldDB" id="A0A1Y5HMY5"/>
<comment type="caution">
    <text evidence="3">The sequence shown here is derived from an EMBL/GenBank/DDBJ whole genome shotgun (WGS) entry which is preliminary data.</text>
</comment>